<evidence type="ECO:0000256" key="3">
    <source>
        <dbReference type="ARBA" id="ARBA00022475"/>
    </source>
</evidence>
<feature type="transmembrane region" description="Helical" evidence="7">
    <location>
        <begin position="72"/>
        <end position="92"/>
    </location>
</feature>
<dbReference type="InterPro" id="IPR037185">
    <property type="entry name" value="EmrE-like"/>
</dbReference>
<feature type="transmembrane region" description="Helical" evidence="7">
    <location>
        <begin position="98"/>
        <end position="118"/>
    </location>
</feature>
<keyword evidence="3" id="KW-1003">Cell membrane</keyword>
<feature type="transmembrane region" description="Helical" evidence="7">
    <location>
        <begin position="279"/>
        <end position="297"/>
    </location>
</feature>
<dbReference type="InterPro" id="IPR000620">
    <property type="entry name" value="EamA_dom"/>
</dbReference>
<feature type="transmembrane region" description="Helical" evidence="7">
    <location>
        <begin position="223"/>
        <end position="241"/>
    </location>
</feature>
<proteinExistence type="inferred from homology"/>
<evidence type="ECO:0000256" key="4">
    <source>
        <dbReference type="ARBA" id="ARBA00022692"/>
    </source>
</evidence>
<evidence type="ECO:0000313" key="10">
    <source>
        <dbReference type="Proteomes" id="UP000267128"/>
    </source>
</evidence>
<evidence type="ECO:0000259" key="8">
    <source>
        <dbReference type="Pfam" id="PF00892"/>
    </source>
</evidence>
<evidence type="ECO:0000256" key="7">
    <source>
        <dbReference type="SAM" id="Phobius"/>
    </source>
</evidence>
<feature type="transmembrane region" description="Helical" evidence="7">
    <location>
        <begin position="39"/>
        <end position="60"/>
    </location>
</feature>
<keyword evidence="5 7" id="KW-1133">Transmembrane helix</keyword>
<comment type="subcellular location">
    <subcellularLocation>
        <location evidence="1">Cell membrane</location>
        <topology evidence="1">Multi-pass membrane protein</topology>
    </subcellularLocation>
</comment>
<evidence type="ECO:0000313" key="9">
    <source>
        <dbReference type="EMBL" id="RNL62501.1"/>
    </source>
</evidence>
<feature type="transmembrane region" description="Helical" evidence="7">
    <location>
        <begin position="153"/>
        <end position="172"/>
    </location>
</feature>
<protein>
    <submittedName>
        <fullName evidence="9">DMT family transporter</fullName>
    </submittedName>
</protein>
<dbReference type="EMBL" id="RJSE01000007">
    <property type="protein sequence ID" value="RNL62501.1"/>
    <property type="molecule type" value="Genomic_DNA"/>
</dbReference>
<dbReference type="Pfam" id="PF00892">
    <property type="entry name" value="EamA"/>
    <property type="match status" value="2"/>
</dbReference>
<dbReference type="InterPro" id="IPR051258">
    <property type="entry name" value="Diverse_Substrate_Transporter"/>
</dbReference>
<feature type="transmembrane region" description="Helical" evidence="7">
    <location>
        <begin position="253"/>
        <end position="273"/>
    </location>
</feature>
<keyword evidence="10" id="KW-1185">Reference proteome</keyword>
<sequence>MSTMPHGRALVLSIASAVGSSSSGPLAKALLEGGWSPIAVALVRLAVAPLVLVVPAVLALRGRGAEVGSARRGIVVLGIFGISGCVVCYFNAISRLPVGVALMIQYASPLLVLAWTAWRQRRVPPPVTLVGAAVAMAGLVLVVGLVGGSGTSIVGVLWACGGATCLATYFATSDALAELPPAGLAFLSLAVAATTVAVLAAVGAMPLHWSTQSVDIGGHGTPWLVPLVLLVLVATVFAYTTSMASVGVLGARLASFVSLSELISAVLIAWLVLGESPRPVQLLGGLLIAAGVVLVRVEKAAAVPVS</sequence>
<evidence type="ECO:0000256" key="5">
    <source>
        <dbReference type="ARBA" id="ARBA00022989"/>
    </source>
</evidence>
<evidence type="ECO:0000256" key="1">
    <source>
        <dbReference type="ARBA" id="ARBA00004651"/>
    </source>
</evidence>
<evidence type="ECO:0000256" key="6">
    <source>
        <dbReference type="ARBA" id="ARBA00023136"/>
    </source>
</evidence>
<evidence type="ECO:0000256" key="2">
    <source>
        <dbReference type="ARBA" id="ARBA00007362"/>
    </source>
</evidence>
<feature type="transmembrane region" description="Helical" evidence="7">
    <location>
        <begin position="184"/>
        <end position="203"/>
    </location>
</feature>
<dbReference type="OrthoDB" id="154915at2"/>
<feature type="transmembrane region" description="Helical" evidence="7">
    <location>
        <begin position="127"/>
        <end position="147"/>
    </location>
</feature>
<reference evidence="9 10" key="1">
    <citation type="submission" date="2018-11" db="EMBL/GenBank/DDBJ databases">
        <authorList>
            <person name="Li F."/>
        </authorList>
    </citation>
    <scope>NUCLEOTIDE SEQUENCE [LARGE SCALE GENOMIC DNA]</scope>
    <source>
        <strain evidence="9 10">Gsoil 097</strain>
    </source>
</reference>
<comment type="caution">
    <text evidence="9">The sequence shown here is derived from an EMBL/GenBank/DDBJ whole genome shotgun (WGS) entry which is preliminary data.</text>
</comment>
<dbReference type="GO" id="GO:0005886">
    <property type="term" value="C:plasma membrane"/>
    <property type="evidence" value="ECO:0007669"/>
    <property type="project" value="UniProtKB-SubCell"/>
</dbReference>
<name>A0A3N0CGY9_9ACTN</name>
<organism evidence="9 10">
    <name type="scientific">Nocardioides marmoriginsengisoli</name>
    <dbReference type="NCBI Taxonomy" id="661483"/>
    <lineage>
        <taxon>Bacteria</taxon>
        <taxon>Bacillati</taxon>
        <taxon>Actinomycetota</taxon>
        <taxon>Actinomycetes</taxon>
        <taxon>Propionibacteriales</taxon>
        <taxon>Nocardioidaceae</taxon>
        <taxon>Nocardioides</taxon>
    </lineage>
</organism>
<feature type="domain" description="EamA" evidence="8">
    <location>
        <begin position="154"/>
        <end position="295"/>
    </location>
</feature>
<feature type="domain" description="EamA" evidence="8">
    <location>
        <begin position="9"/>
        <end position="143"/>
    </location>
</feature>
<dbReference type="PANTHER" id="PTHR42920:SF5">
    <property type="entry name" value="EAMA DOMAIN-CONTAINING PROTEIN"/>
    <property type="match status" value="1"/>
</dbReference>
<dbReference type="AlphaFoldDB" id="A0A3N0CGY9"/>
<keyword evidence="6 7" id="KW-0472">Membrane</keyword>
<dbReference type="Proteomes" id="UP000267128">
    <property type="component" value="Unassembled WGS sequence"/>
</dbReference>
<keyword evidence="4 7" id="KW-0812">Transmembrane</keyword>
<gene>
    <name evidence="9" type="ORF">EFK50_12075</name>
</gene>
<dbReference type="PANTHER" id="PTHR42920">
    <property type="entry name" value="OS03G0707200 PROTEIN-RELATED"/>
    <property type="match status" value="1"/>
</dbReference>
<dbReference type="SUPFAM" id="SSF103481">
    <property type="entry name" value="Multidrug resistance efflux transporter EmrE"/>
    <property type="match status" value="2"/>
</dbReference>
<accession>A0A3N0CGY9</accession>
<comment type="similarity">
    <text evidence="2">Belongs to the EamA transporter family.</text>
</comment>